<dbReference type="Proteomes" id="UP001470230">
    <property type="component" value="Unassembled WGS sequence"/>
</dbReference>
<dbReference type="SUPFAM" id="SSF48403">
    <property type="entry name" value="Ankyrin repeat"/>
    <property type="match status" value="1"/>
</dbReference>
<keyword evidence="2" id="KW-1185">Reference proteome</keyword>
<dbReference type="PANTHER" id="PTHR24159:SF5">
    <property type="entry name" value="ANK_REP_REGION DOMAIN-CONTAINING PROTEIN"/>
    <property type="match status" value="1"/>
</dbReference>
<proteinExistence type="predicted"/>
<dbReference type="InterPro" id="IPR002110">
    <property type="entry name" value="Ankyrin_rpt"/>
</dbReference>
<dbReference type="EMBL" id="JAPFFF010000057">
    <property type="protein sequence ID" value="KAK8838135.1"/>
    <property type="molecule type" value="Genomic_DNA"/>
</dbReference>
<evidence type="ECO:0000313" key="1">
    <source>
        <dbReference type="EMBL" id="KAK8838135.1"/>
    </source>
</evidence>
<dbReference type="InterPro" id="IPR036770">
    <property type="entry name" value="Ankyrin_rpt-contain_sf"/>
</dbReference>
<protein>
    <recommendedName>
        <fullName evidence="3">DUF3447 domain-containing protein</fullName>
    </recommendedName>
</protein>
<organism evidence="1 2">
    <name type="scientific">Tritrichomonas musculus</name>
    <dbReference type="NCBI Taxonomy" id="1915356"/>
    <lineage>
        <taxon>Eukaryota</taxon>
        <taxon>Metamonada</taxon>
        <taxon>Parabasalia</taxon>
        <taxon>Tritrichomonadida</taxon>
        <taxon>Tritrichomonadidae</taxon>
        <taxon>Tritrichomonas</taxon>
    </lineage>
</organism>
<gene>
    <name evidence="1" type="ORF">M9Y10_036088</name>
</gene>
<comment type="caution">
    <text evidence="1">The sequence shown here is derived from an EMBL/GenBank/DDBJ whole genome shotgun (WGS) entry which is preliminary data.</text>
</comment>
<sequence length="371" mass="44420">MSKQAFLIPESEIQDHLLQFMDDSNVTIVKLTNFLDNLNLRNNKDELREILGIILNISENHHRYLLFFDKIKQIFAYLKEDIKSAFTNYEIYEIFQNSKLVLLILFTDQIIEIDDSIFKNLSGKDIFYQCFFYPELKSFYNEKERKEIEQKILEIDSEAFNNFNEKRKKGENEKYICSLIRNDSIKEFVNYVNLTNCNLKSWTNDSIFETNPFLYGNINLIKYTAFFGSFKIFLYLQKKGAMVNQSIWEFAIHGNNPNLIHFLENKFETDLKENKNILREAIKCHHNQIADYLCNSYGYDEIDDVFSACFEFYNFSFLQNCQIKYYFFYACRYNHLAIIKFLFKNHSNIDINEIIIISHFFSNKNQSYLIL</sequence>
<accession>A0ABR2GW24</accession>
<evidence type="ECO:0008006" key="3">
    <source>
        <dbReference type="Google" id="ProtNLM"/>
    </source>
</evidence>
<reference evidence="1 2" key="1">
    <citation type="submission" date="2024-04" db="EMBL/GenBank/DDBJ databases">
        <title>Tritrichomonas musculus Genome.</title>
        <authorList>
            <person name="Alves-Ferreira E."/>
            <person name="Grigg M."/>
            <person name="Lorenzi H."/>
            <person name="Galac M."/>
        </authorList>
    </citation>
    <scope>NUCLEOTIDE SEQUENCE [LARGE SCALE GENOMIC DNA]</scope>
    <source>
        <strain evidence="1 2">EAF2021</strain>
    </source>
</reference>
<name>A0ABR2GW24_9EUKA</name>
<dbReference type="PANTHER" id="PTHR24159">
    <property type="match status" value="1"/>
</dbReference>
<evidence type="ECO:0000313" key="2">
    <source>
        <dbReference type="Proteomes" id="UP001470230"/>
    </source>
</evidence>
<dbReference type="Gene3D" id="1.25.40.20">
    <property type="entry name" value="Ankyrin repeat-containing domain"/>
    <property type="match status" value="1"/>
</dbReference>
<dbReference type="Pfam" id="PF13606">
    <property type="entry name" value="Ank_3"/>
    <property type="match status" value="1"/>
</dbReference>